<evidence type="ECO:0000313" key="1">
    <source>
        <dbReference type="EnsemblMetazoa" id="XP_020904601.1"/>
    </source>
</evidence>
<dbReference type="RefSeq" id="XP_020904601.1">
    <property type="nucleotide sequence ID" value="XM_021048942.2"/>
</dbReference>
<protein>
    <submittedName>
        <fullName evidence="1">Uncharacterized protein</fullName>
    </submittedName>
</protein>
<dbReference type="GO" id="GO:0031267">
    <property type="term" value="F:small GTPase binding"/>
    <property type="evidence" value="ECO:0007669"/>
    <property type="project" value="TreeGrafter"/>
</dbReference>
<dbReference type="GeneID" id="110242893"/>
<evidence type="ECO:0000313" key="2">
    <source>
        <dbReference type="Proteomes" id="UP000887567"/>
    </source>
</evidence>
<organism evidence="1 2">
    <name type="scientific">Exaiptasia diaphana</name>
    <name type="common">Tropical sea anemone</name>
    <name type="synonym">Aiptasia pulchella</name>
    <dbReference type="NCBI Taxonomy" id="2652724"/>
    <lineage>
        <taxon>Eukaryota</taxon>
        <taxon>Metazoa</taxon>
        <taxon>Cnidaria</taxon>
        <taxon>Anthozoa</taxon>
        <taxon>Hexacorallia</taxon>
        <taxon>Actiniaria</taxon>
        <taxon>Aiptasiidae</taxon>
        <taxon>Exaiptasia</taxon>
    </lineage>
</organism>
<dbReference type="GO" id="GO:0005828">
    <property type="term" value="C:kinetochore microtubule"/>
    <property type="evidence" value="ECO:0007669"/>
    <property type="project" value="TreeGrafter"/>
</dbReference>
<dbReference type="GO" id="GO:0007094">
    <property type="term" value="P:mitotic spindle assembly checkpoint signaling"/>
    <property type="evidence" value="ECO:0007669"/>
    <property type="project" value="TreeGrafter"/>
</dbReference>
<keyword evidence="2" id="KW-1185">Reference proteome</keyword>
<dbReference type="EnsemblMetazoa" id="XM_021048942.2">
    <property type="protein sequence ID" value="XP_020904601.1"/>
    <property type="gene ID" value="LOC110242893"/>
</dbReference>
<dbReference type="KEGG" id="epa:110242893"/>
<accession>A0A913XHS3</accession>
<dbReference type="GO" id="GO:0000070">
    <property type="term" value="P:mitotic sister chromatid segregation"/>
    <property type="evidence" value="ECO:0007669"/>
    <property type="project" value="TreeGrafter"/>
</dbReference>
<dbReference type="GO" id="GO:1903394">
    <property type="term" value="P:protein localization to kinetochore involved in kinetochore assembly"/>
    <property type="evidence" value="ECO:0007669"/>
    <property type="project" value="TreeGrafter"/>
</dbReference>
<dbReference type="Proteomes" id="UP000887567">
    <property type="component" value="Unplaced"/>
</dbReference>
<dbReference type="InterPro" id="IPR052802">
    <property type="entry name" value="KNTC1"/>
</dbReference>
<reference evidence="1" key="1">
    <citation type="submission" date="2022-11" db="UniProtKB">
        <authorList>
            <consortium name="EnsemblMetazoa"/>
        </authorList>
    </citation>
    <scope>IDENTIFICATION</scope>
</reference>
<dbReference type="PANTHER" id="PTHR15688">
    <property type="entry name" value="KINETOCHORE-ASSOCIATED PROTEIN 1"/>
    <property type="match status" value="1"/>
</dbReference>
<dbReference type="PANTHER" id="PTHR15688:SF1">
    <property type="entry name" value="KINETOCHORE-ASSOCIATED PROTEIN 1"/>
    <property type="match status" value="1"/>
</dbReference>
<dbReference type="GO" id="GO:0005737">
    <property type="term" value="C:cytoplasm"/>
    <property type="evidence" value="ECO:0007669"/>
    <property type="project" value="TreeGrafter"/>
</dbReference>
<proteinExistence type="predicted"/>
<dbReference type="AlphaFoldDB" id="A0A913XHS3"/>
<dbReference type="OrthoDB" id="343783at2759"/>
<sequence length="102" mass="11312">MELSEKKGWPANALELVRVLPAATYDSSAKKDSNTTSSKESGLARLAELVHGLSELQELHEKYSCRIGLAEYTEETTKTIVFRLLDGVKAAELLPQAMKKYI</sequence>
<name>A0A913XHS3_EXADI</name>
<dbReference type="GO" id="GO:1990423">
    <property type="term" value="C:RZZ complex"/>
    <property type="evidence" value="ECO:0007669"/>
    <property type="project" value="TreeGrafter"/>
</dbReference>